<proteinExistence type="predicted"/>
<dbReference type="AlphaFoldDB" id="A0A0M3JXK5"/>
<dbReference type="EMBL" id="UYRR01031209">
    <property type="protein sequence ID" value="VDK47638.1"/>
    <property type="molecule type" value="Genomic_DNA"/>
</dbReference>
<keyword evidence="2" id="KW-1185">Reference proteome</keyword>
<evidence type="ECO:0000313" key="2">
    <source>
        <dbReference type="Proteomes" id="UP000267096"/>
    </source>
</evidence>
<accession>A0A0M3JXK5</accession>
<gene>
    <name evidence="1" type="ORF">ASIM_LOCUS12554</name>
</gene>
<evidence type="ECO:0000313" key="3">
    <source>
        <dbReference type="WBParaSite" id="ASIM_0001308801-mRNA-1"/>
    </source>
</evidence>
<name>A0A0M3JXK5_ANISI</name>
<reference evidence="3" key="1">
    <citation type="submission" date="2017-02" db="UniProtKB">
        <authorList>
            <consortium name="WormBaseParasite"/>
        </authorList>
    </citation>
    <scope>IDENTIFICATION</scope>
</reference>
<organism evidence="3">
    <name type="scientific">Anisakis simplex</name>
    <name type="common">Herring worm</name>
    <dbReference type="NCBI Taxonomy" id="6269"/>
    <lineage>
        <taxon>Eukaryota</taxon>
        <taxon>Metazoa</taxon>
        <taxon>Ecdysozoa</taxon>
        <taxon>Nematoda</taxon>
        <taxon>Chromadorea</taxon>
        <taxon>Rhabditida</taxon>
        <taxon>Spirurina</taxon>
        <taxon>Ascaridomorpha</taxon>
        <taxon>Ascaridoidea</taxon>
        <taxon>Anisakidae</taxon>
        <taxon>Anisakis</taxon>
        <taxon>Anisakis simplex complex</taxon>
    </lineage>
</organism>
<reference evidence="1 2" key="2">
    <citation type="submission" date="2018-11" db="EMBL/GenBank/DDBJ databases">
        <authorList>
            <consortium name="Pathogen Informatics"/>
        </authorList>
    </citation>
    <scope>NUCLEOTIDE SEQUENCE [LARGE SCALE GENOMIC DNA]</scope>
</reference>
<sequence length="96" mass="10946">MAGRLANVNQPQQPRSPFVFPAHIPRDKLRLGQRVVVAVSQANNLQIFFGTILACNDRRIMIKEDVNSVKTRKFAIKSTKIQLFAEEDWQVAAFHL</sequence>
<protein>
    <submittedName>
        <fullName evidence="3">KOW domain-containing protein</fullName>
    </submittedName>
</protein>
<dbReference type="Proteomes" id="UP000267096">
    <property type="component" value="Unassembled WGS sequence"/>
</dbReference>
<dbReference type="WBParaSite" id="ASIM_0001308801-mRNA-1">
    <property type="protein sequence ID" value="ASIM_0001308801-mRNA-1"/>
    <property type="gene ID" value="ASIM_0001308801"/>
</dbReference>
<evidence type="ECO:0000313" key="1">
    <source>
        <dbReference type="EMBL" id="VDK47638.1"/>
    </source>
</evidence>